<dbReference type="PRINTS" id="PR01345">
    <property type="entry name" value="CERVTRCPTASE"/>
</dbReference>
<evidence type="ECO:0000313" key="3">
    <source>
        <dbReference type="WBParaSite" id="HPLM_0000448001-mRNA-1"/>
    </source>
</evidence>
<keyword evidence="2" id="KW-1185">Reference proteome</keyword>
<name>A0A0N4W3S0_HAEPC</name>
<dbReference type="AlphaFoldDB" id="A0A0N4W3S0"/>
<dbReference type="PANTHER" id="PTHR33332">
    <property type="entry name" value="REVERSE TRANSCRIPTASE DOMAIN-CONTAINING PROTEIN"/>
    <property type="match status" value="1"/>
</dbReference>
<gene>
    <name evidence="1" type="ORF">HPLM_LOCUS4472</name>
</gene>
<reference evidence="3" key="1">
    <citation type="submission" date="2017-02" db="UniProtKB">
        <authorList>
            <consortium name="WormBaseParasite"/>
        </authorList>
    </citation>
    <scope>IDENTIFICATION</scope>
</reference>
<proteinExistence type="predicted"/>
<dbReference type="Proteomes" id="UP000268014">
    <property type="component" value="Unassembled WGS sequence"/>
</dbReference>
<sequence length="179" mass="20434">MFADDIKILGEVNDSISDPIVQQAFDKIVTWAVANGLSLSSDKTQVMRIGSHSISPVYAAADHVLKTVSEVRDLGFYYDYRLNFKKHCNILVSKGNRRSFNLFKALRSKNQDVLLRAYKLYVRPILEYGSSVFNPYAKNDIRALESVQNSFTRKLMLRCSSLRYVYIPNGSARGCQHWV</sequence>
<organism evidence="3">
    <name type="scientific">Haemonchus placei</name>
    <name type="common">Barber's pole worm</name>
    <dbReference type="NCBI Taxonomy" id="6290"/>
    <lineage>
        <taxon>Eukaryota</taxon>
        <taxon>Metazoa</taxon>
        <taxon>Ecdysozoa</taxon>
        <taxon>Nematoda</taxon>
        <taxon>Chromadorea</taxon>
        <taxon>Rhabditida</taxon>
        <taxon>Rhabditina</taxon>
        <taxon>Rhabditomorpha</taxon>
        <taxon>Strongyloidea</taxon>
        <taxon>Trichostrongylidae</taxon>
        <taxon>Haemonchus</taxon>
    </lineage>
</organism>
<protein>
    <submittedName>
        <fullName evidence="3">Reverse transcriptase domain-containing protein</fullName>
    </submittedName>
</protein>
<dbReference type="EMBL" id="UZAF01016214">
    <property type="protein sequence ID" value="VDO23305.1"/>
    <property type="molecule type" value="Genomic_DNA"/>
</dbReference>
<evidence type="ECO:0000313" key="2">
    <source>
        <dbReference type="Proteomes" id="UP000268014"/>
    </source>
</evidence>
<dbReference type="WBParaSite" id="HPLM_0000448001-mRNA-1">
    <property type="protein sequence ID" value="HPLM_0000448001-mRNA-1"/>
    <property type="gene ID" value="HPLM_0000448001"/>
</dbReference>
<dbReference type="OrthoDB" id="5872222at2759"/>
<reference evidence="1 2" key="2">
    <citation type="submission" date="2018-11" db="EMBL/GenBank/DDBJ databases">
        <authorList>
            <consortium name="Pathogen Informatics"/>
        </authorList>
    </citation>
    <scope>NUCLEOTIDE SEQUENCE [LARGE SCALE GENOMIC DNA]</scope>
    <source>
        <strain evidence="1 2">MHpl1</strain>
    </source>
</reference>
<evidence type="ECO:0000313" key="1">
    <source>
        <dbReference type="EMBL" id="VDO23305.1"/>
    </source>
</evidence>
<accession>A0A0N4W3S0</accession>
<dbReference type="OMA" id="YWANGRI"/>
<dbReference type="STRING" id="6290.A0A0N4W3S0"/>